<dbReference type="RefSeq" id="WP_140988577.1">
    <property type="nucleotide sequence ID" value="NZ_VHIQ01000001.1"/>
</dbReference>
<dbReference type="PANTHER" id="PTHR30273">
    <property type="entry name" value="PERIPLASMIC SIGNAL SENSOR AND SIGMA FACTOR ACTIVATOR FECR-RELATED"/>
    <property type="match status" value="1"/>
</dbReference>
<dbReference type="EMBL" id="VHIQ01000001">
    <property type="protein sequence ID" value="TPV35567.1"/>
    <property type="molecule type" value="Genomic_DNA"/>
</dbReference>
<dbReference type="Gene3D" id="3.55.50.30">
    <property type="match status" value="1"/>
</dbReference>
<accession>A0A506PQM4</accession>
<evidence type="ECO:0000259" key="2">
    <source>
        <dbReference type="Pfam" id="PF04773"/>
    </source>
</evidence>
<feature type="transmembrane region" description="Helical" evidence="1">
    <location>
        <begin position="84"/>
        <end position="103"/>
    </location>
</feature>
<gene>
    <name evidence="4" type="ORF">FJ651_01245</name>
</gene>
<proteinExistence type="predicted"/>
<protein>
    <submittedName>
        <fullName evidence="4">DUF4974 domain-containing protein</fullName>
    </submittedName>
</protein>
<evidence type="ECO:0000259" key="3">
    <source>
        <dbReference type="Pfam" id="PF16344"/>
    </source>
</evidence>
<dbReference type="OrthoDB" id="649666at2"/>
<dbReference type="Pfam" id="PF04773">
    <property type="entry name" value="FecR"/>
    <property type="match status" value="1"/>
</dbReference>
<sequence length="386" mass="43977">MLSDKIKTIISKYLSNQASNSELDELGLWLEESAHQKEFYYYVKTNYAINFNLQKFDSKNSKKQLLALIDKDKKVVRINKFRSIIKYAAAASILLVITLTVFFQREANTQLVEPAVVNSIEPGTDKATLTLEDGTQVTLEKGVSFQLQNASSDGEGIIYQTGEKNTKEVIYNYLTIPRGGQFFIKLSDGTQVWLNSESKLKYPINFKENETRKVELVYGEAYFDVSPSSAHNGTKFIVYNQSQEIEVLGTEFNIKAYRDETNIYTTLVEGKVSVNTPISNQILKPSQQTNFNLEANSMTISEVNVYNEVSWKDGVLSFRRKPLADIMKVLSRWYDVEIYFANDSIKKAGFNGVLGKDQNIEEILKTIKNFGVINDYDIEDKHIILK</sequence>
<reference evidence="4 5" key="1">
    <citation type="submission" date="2019-06" db="EMBL/GenBank/DDBJ databases">
        <title>Flavobacteriaceae Paucihalobacterium erythroidium CWB-1, complete genome.</title>
        <authorList>
            <person name="Wu S."/>
        </authorList>
    </citation>
    <scope>NUCLEOTIDE SEQUENCE [LARGE SCALE GENOMIC DNA]</scope>
    <source>
        <strain evidence="4 5">CWB-1</strain>
    </source>
</reference>
<evidence type="ECO:0000256" key="1">
    <source>
        <dbReference type="SAM" id="Phobius"/>
    </source>
</evidence>
<keyword evidence="1" id="KW-1133">Transmembrane helix</keyword>
<dbReference type="InterPro" id="IPR032508">
    <property type="entry name" value="FecR_C"/>
</dbReference>
<dbReference type="Proteomes" id="UP000317332">
    <property type="component" value="Unassembled WGS sequence"/>
</dbReference>
<organism evidence="4 5">
    <name type="scientific">Paucihalobacter ruber</name>
    <dbReference type="NCBI Taxonomy" id="2567861"/>
    <lineage>
        <taxon>Bacteria</taxon>
        <taxon>Pseudomonadati</taxon>
        <taxon>Bacteroidota</taxon>
        <taxon>Flavobacteriia</taxon>
        <taxon>Flavobacteriales</taxon>
        <taxon>Flavobacteriaceae</taxon>
        <taxon>Paucihalobacter</taxon>
    </lineage>
</organism>
<name>A0A506PQM4_9FLAO</name>
<evidence type="ECO:0000313" key="5">
    <source>
        <dbReference type="Proteomes" id="UP000317332"/>
    </source>
</evidence>
<dbReference type="InterPro" id="IPR012373">
    <property type="entry name" value="Ferrdict_sens_TM"/>
</dbReference>
<dbReference type="InterPro" id="IPR006860">
    <property type="entry name" value="FecR"/>
</dbReference>
<dbReference type="Gene3D" id="2.60.120.1440">
    <property type="match status" value="1"/>
</dbReference>
<dbReference type="PIRSF" id="PIRSF018266">
    <property type="entry name" value="FecR"/>
    <property type="match status" value="1"/>
</dbReference>
<dbReference type="PANTHER" id="PTHR30273:SF2">
    <property type="entry name" value="PROTEIN FECR"/>
    <property type="match status" value="1"/>
</dbReference>
<feature type="domain" description="Protein FecR C-terminal" evidence="3">
    <location>
        <begin position="316"/>
        <end position="385"/>
    </location>
</feature>
<comment type="caution">
    <text evidence="4">The sequence shown here is derived from an EMBL/GenBank/DDBJ whole genome shotgun (WGS) entry which is preliminary data.</text>
</comment>
<feature type="domain" description="FecR protein" evidence="2">
    <location>
        <begin position="178"/>
        <end position="272"/>
    </location>
</feature>
<keyword evidence="1" id="KW-0472">Membrane</keyword>
<dbReference type="AlphaFoldDB" id="A0A506PQM4"/>
<evidence type="ECO:0000313" key="4">
    <source>
        <dbReference type="EMBL" id="TPV35567.1"/>
    </source>
</evidence>
<keyword evidence="5" id="KW-1185">Reference proteome</keyword>
<dbReference type="GO" id="GO:0016989">
    <property type="term" value="F:sigma factor antagonist activity"/>
    <property type="evidence" value="ECO:0007669"/>
    <property type="project" value="TreeGrafter"/>
</dbReference>
<keyword evidence="1" id="KW-0812">Transmembrane</keyword>
<dbReference type="Pfam" id="PF16344">
    <property type="entry name" value="FecR_C"/>
    <property type="match status" value="1"/>
</dbReference>